<dbReference type="PANTHER" id="PTHR43476:SF5">
    <property type="entry name" value="FAD-DEPENDENT MONOOXYGENASE"/>
    <property type="match status" value="1"/>
</dbReference>
<dbReference type="GO" id="GO:0016491">
    <property type="term" value="F:oxidoreductase activity"/>
    <property type="evidence" value="ECO:0007669"/>
    <property type="project" value="UniProtKB-KW"/>
</dbReference>
<dbReference type="PANTHER" id="PTHR43476">
    <property type="entry name" value="3-(3-HYDROXY-PHENYL)PROPIONATE/3-HYDROXYCINNAMIC ACID HYDROXYLASE"/>
    <property type="match status" value="1"/>
</dbReference>
<dbReference type="AlphaFoldDB" id="A0A7K1KVM8"/>
<evidence type="ECO:0000313" key="3">
    <source>
        <dbReference type="EMBL" id="MUN36179.1"/>
    </source>
</evidence>
<protein>
    <submittedName>
        <fullName evidence="3">FAD-binding protein</fullName>
    </submittedName>
</protein>
<reference evidence="3 4" key="1">
    <citation type="submission" date="2019-11" db="EMBL/GenBank/DDBJ databases">
        <authorList>
            <person name="Cao P."/>
        </authorList>
    </citation>
    <scope>NUCLEOTIDE SEQUENCE [LARGE SCALE GENOMIC DNA]</scope>
    <source>
        <strain evidence="3 4">NEAU-AAG5</strain>
    </source>
</reference>
<dbReference type="EMBL" id="WOFH01000002">
    <property type="protein sequence ID" value="MUN36179.1"/>
    <property type="molecule type" value="Genomic_DNA"/>
</dbReference>
<organism evidence="3 4">
    <name type="scientific">Actinomadura litoris</name>
    <dbReference type="NCBI Taxonomy" id="2678616"/>
    <lineage>
        <taxon>Bacteria</taxon>
        <taxon>Bacillati</taxon>
        <taxon>Actinomycetota</taxon>
        <taxon>Actinomycetes</taxon>
        <taxon>Streptosporangiales</taxon>
        <taxon>Thermomonosporaceae</taxon>
        <taxon>Actinomadura</taxon>
    </lineage>
</organism>
<sequence length="425" mass="45415">MTARHPDADVVICGSGVAGLAAANALGGLGLEVILLDKKRSQPPIAKGEVLQPGSLDILEGWDVLRVLEARGAARIDRLVAREPDGAELLAMDFGALGGARPWMLSHYYTTILDCLGESLGRTVRWRRGVLVDDVVRDPAGRVTGVRTIEDGAAREIGARLVVAADGMSSRLRRLSGITAEPLAYDHRLLTFELPCAPPVPDEVSAYVTGRGLVMVYALPDGATRLYVQVAADELRGMGADRLREWVAGLVGQVPALGPLAPAMLDGLDRRQLLKVWRYVVPSLVRPGIALIGEAAHSVHPLAAQGMNTAIGDAHALAARLSGVDVEDGAAVDAALRGYEDGRMRRIGDVHAMSHNAARMMTSTSRGGRLLGRRLLHSTARSARLRYLTTYNMSGLGMRRLGTLDRLFQLGVLPDRRGAPSLAPE</sequence>
<proteinExistence type="predicted"/>
<keyword evidence="1" id="KW-0560">Oxidoreductase</keyword>
<name>A0A7K1KVM8_9ACTN</name>
<dbReference type="Gene3D" id="3.50.50.60">
    <property type="entry name" value="FAD/NAD(P)-binding domain"/>
    <property type="match status" value="2"/>
</dbReference>
<feature type="domain" description="FAD-binding" evidence="2">
    <location>
        <begin position="7"/>
        <end position="348"/>
    </location>
</feature>
<keyword evidence="4" id="KW-1185">Reference proteome</keyword>
<evidence type="ECO:0000256" key="1">
    <source>
        <dbReference type="ARBA" id="ARBA00023002"/>
    </source>
</evidence>
<dbReference type="Pfam" id="PF01494">
    <property type="entry name" value="FAD_binding_3"/>
    <property type="match status" value="1"/>
</dbReference>
<evidence type="ECO:0000259" key="2">
    <source>
        <dbReference type="Pfam" id="PF01494"/>
    </source>
</evidence>
<gene>
    <name evidence="3" type="ORF">GNZ18_06155</name>
</gene>
<comment type="caution">
    <text evidence="3">The sequence shown here is derived from an EMBL/GenBank/DDBJ whole genome shotgun (WGS) entry which is preliminary data.</text>
</comment>
<dbReference type="PRINTS" id="PR00420">
    <property type="entry name" value="RNGMNOXGNASE"/>
</dbReference>
<dbReference type="GO" id="GO:0071949">
    <property type="term" value="F:FAD binding"/>
    <property type="evidence" value="ECO:0007669"/>
    <property type="project" value="InterPro"/>
</dbReference>
<dbReference type="Proteomes" id="UP000432015">
    <property type="component" value="Unassembled WGS sequence"/>
</dbReference>
<dbReference type="InterPro" id="IPR050631">
    <property type="entry name" value="PheA/TfdB_FAD_monoxygenase"/>
</dbReference>
<dbReference type="SUPFAM" id="SSF51905">
    <property type="entry name" value="FAD/NAD(P)-binding domain"/>
    <property type="match status" value="1"/>
</dbReference>
<accession>A0A7K1KVM8</accession>
<evidence type="ECO:0000313" key="4">
    <source>
        <dbReference type="Proteomes" id="UP000432015"/>
    </source>
</evidence>
<dbReference type="InterPro" id="IPR036188">
    <property type="entry name" value="FAD/NAD-bd_sf"/>
</dbReference>
<dbReference type="RefSeq" id="WP_156215169.1">
    <property type="nucleotide sequence ID" value="NZ_WOFH01000002.1"/>
</dbReference>
<dbReference type="InterPro" id="IPR002938">
    <property type="entry name" value="FAD-bd"/>
</dbReference>